<name>L0RUU7_MYCC1</name>
<dbReference type="PANTHER" id="PTHR30408">
    <property type="entry name" value="TYPE-1 RESTRICTION ENZYME ECOKI SPECIFICITY PROTEIN"/>
    <property type="match status" value="1"/>
</dbReference>
<evidence type="ECO:0000259" key="4">
    <source>
        <dbReference type="Pfam" id="PF01420"/>
    </source>
</evidence>
<evidence type="ECO:0000313" key="5">
    <source>
        <dbReference type="EMBL" id="CCP24383.1"/>
    </source>
</evidence>
<feature type="domain" description="Type I restriction modification DNA specificity" evidence="4">
    <location>
        <begin position="222"/>
        <end position="382"/>
    </location>
</feature>
<dbReference type="GO" id="GO:0009307">
    <property type="term" value="P:DNA restriction-modification system"/>
    <property type="evidence" value="ECO:0007669"/>
    <property type="project" value="UniProtKB-KW"/>
</dbReference>
<dbReference type="PATRIC" id="fig|1246955.3.peg.588"/>
<dbReference type="CDD" id="cd17262">
    <property type="entry name" value="RMtype1_S_Aco12261I-TRD2-CR2"/>
    <property type="match status" value="1"/>
</dbReference>
<protein>
    <submittedName>
        <fullName evidence="5">Type I restriction-modification system specificity subunit</fullName>
    </submittedName>
</protein>
<accession>L0RUU7</accession>
<keyword evidence="3" id="KW-0238">DNA-binding</keyword>
<evidence type="ECO:0000256" key="2">
    <source>
        <dbReference type="ARBA" id="ARBA00022747"/>
    </source>
</evidence>
<comment type="similarity">
    <text evidence="1">Belongs to the type-I restriction system S methylase family.</text>
</comment>
<organism evidence="5 6">
    <name type="scientific">Mycoplasmopsis cynos (strain C142)</name>
    <name type="common">Mycoplasma cynos</name>
    <dbReference type="NCBI Taxonomy" id="1246955"/>
    <lineage>
        <taxon>Bacteria</taxon>
        <taxon>Bacillati</taxon>
        <taxon>Mycoplasmatota</taxon>
        <taxon>Mycoplasmoidales</taxon>
        <taxon>Metamycoplasmataceae</taxon>
        <taxon>Mycoplasmopsis</taxon>
    </lineage>
</organism>
<dbReference type="Proteomes" id="UP000010466">
    <property type="component" value="Chromosome"/>
</dbReference>
<feature type="domain" description="Type I restriction modification DNA specificity" evidence="4">
    <location>
        <begin position="603"/>
        <end position="757"/>
    </location>
</feature>
<evidence type="ECO:0000256" key="3">
    <source>
        <dbReference type="ARBA" id="ARBA00023125"/>
    </source>
</evidence>
<dbReference type="SUPFAM" id="SSF116734">
    <property type="entry name" value="DNA methylase specificity domain"/>
    <property type="match status" value="6"/>
</dbReference>
<dbReference type="eggNOG" id="COG0732">
    <property type="taxonomic scope" value="Bacteria"/>
</dbReference>
<dbReference type="InterPro" id="IPR000055">
    <property type="entry name" value="Restrct_endonuc_typeI_TRD"/>
</dbReference>
<reference evidence="6" key="1">
    <citation type="journal article" date="2013" name="Genome Announc.">
        <title>Complete genome sequence of Mycoplasma cynos strain C142.</title>
        <authorList>
            <person name="Walker C.A."/>
            <person name="Mannering S.A."/>
            <person name="Shields S."/>
            <person name="Blake D.P."/>
            <person name="Brownlie J."/>
        </authorList>
    </citation>
    <scope>NUCLEOTIDE SEQUENCE [LARGE SCALE GENOMIC DNA]</scope>
    <source>
        <strain evidence="6">C142</strain>
    </source>
</reference>
<proteinExistence type="inferred from homology"/>
<dbReference type="AlphaFoldDB" id="L0RUU7"/>
<dbReference type="STRING" id="1246955.MCYN_0651"/>
<dbReference type="CDD" id="cd17255">
    <property type="entry name" value="RMtype1_S_Fco49512ORF2615P-TRD2-CR2_like"/>
    <property type="match status" value="1"/>
</dbReference>
<dbReference type="CDD" id="cd17291">
    <property type="entry name" value="RMtype1_S_MgeORF438P-TRD-CR_like"/>
    <property type="match status" value="1"/>
</dbReference>
<keyword evidence="2" id="KW-0680">Restriction system</keyword>
<feature type="domain" description="Type I restriction modification DNA specificity" evidence="4">
    <location>
        <begin position="973"/>
        <end position="1126"/>
    </location>
</feature>
<dbReference type="HOGENOM" id="CLU_277404_0_0_14"/>
<gene>
    <name evidence="5" type="primary">MCYN0651</name>
    <name evidence="5" type="ordered locus">MCYN_0651</name>
</gene>
<evidence type="ECO:0000256" key="1">
    <source>
        <dbReference type="ARBA" id="ARBA00010923"/>
    </source>
</evidence>
<dbReference type="Gene3D" id="1.10.287.1120">
    <property type="entry name" value="Bipartite methylase S protein"/>
    <property type="match status" value="1"/>
</dbReference>
<dbReference type="InterPro" id="IPR052021">
    <property type="entry name" value="Type-I_RS_S_subunit"/>
</dbReference>
<sequence length="1143" mass="131011">MLILYYVWEQERLGNLLIPKREKNINGYELESFSISNKHGFISQNEFFRNGGIAISADKRNSILVKNNYFAYNPARINIGSIGLYKSSKIGLVSPLYEVFVSNDLVNNDWLFIWFKSKHFNKIVERKKAGSVRQTINLNDISDDQIIIPSFYEQCNIATTFQSLNSLITLHQRELKILKNFKKSLFVKMNVGKNLTILPAALTKKTNVWEQERFNNLYIFASEGGTPSTFVEEYYKNGKIPFVKIEDTLKKYIYSTKNFITELGLNKSSAWIIKKDNIIFTNGATVGNISINKIDLSTKQGILGIILKENFNVEFIYYLLNTINFKNKINQIKTKGTFDILTLNNIDTIKINIINNKNEQLNISNLLSKIDSLITLHQRELKILKSFKKSLFQKMIAGKNLTILLAALTKMTNVWEQEKIENICDRFDNYRIPISEKNRIKGNTPYYGANGIQDYVKGYTHSGENILIAEDGVNDVNNYSILYVNEKIWVNNHAHVIKASNKLNNNFFISLSLKRVDWSSLLVGGERFKLNASTLMNIFIKICNTNEQNKISIIFNIINSLITLHQRKLNALENLKKTLLEKMFPSENSVFPSIRFKEFTNAWEQERLGNLSDIKSGDFVIKIKQSPIFKFPVYNGGSTYTGFYKEFNFLGPKVVISSRGAAGSVNYVKSNFWAGNSVFVLDFMKDKMVNLFFSYILLKNLEFKMRSMISSTGIPALSVKDVCKIKLFLCNLNEQQRIGNIFLLINSLIALHQRKLKILKSFKKSLFVKMIVGKNLTILSATLTKMTNVWEQERLGNLCEQAKSRAVITDIKSRGKYDLYGVNGFIGKTNLTPINNGKKAILVVVDGSVGKTLILPPNSFFTSTLEALYIKEGFLIDFLFNSLKTEQLLKFSTGSIIKHLYFNEYRGINILVPNLKEQNKISIIFNNINSLIALHQRELKILKIFKKSLLQKMIVGKNLTILSMSLTKMTNVWEQEKIGNIFTITRGYVLGKEKISLEKNAYFKYPVFSSQTGNNGLMGYYNSYLFDKAITWTTDGIYAGDVNYRDEKFYCTNVCGVLLNNDGYINLCNAISINKVSKKHVTKVGNPKLMNNVMKEILFSYSNNLKEQTNISIIFNNINSLITLHQRGQFRRENEKKIRNFVL</sequence>
<feature type="domain" description="Type I restriction modification DNA specificity" evidence="4">
    <location>
        <begin position="790"/>
        <end position="940"/>
    </location>
</feature>
<dbReference type="PANTHER" id="PTHR30408:SF12">
    <property type="entry name" value="TYPE I RESTRICTION ENZYME MJAVIII SPECIFICITY SUBUNIT"/>
    <property type="match status" value="1"/>
</dbReference>
<feature type="domain" description="Type I restriction modification DNA specificity" evidence="4">
    <location>
        <begin position="415"/>
        <end position="574"/>
    </location>
</feature>
<dbReference type="Pfam" id="PF01420">
    <property type="entry name" value="Methylase_S"/>
    <property type="match status" value="5"/>
</dbReference>
<dbReference type="KEGG" id="mcy:MCYN_0651"/>
<dbReference type="EMBL" id="HF559394">
    <property type="protein sequence ID" value="CCP24383.1"/>
    <property type="molecule type" value="Genomic_DNA"/>
</dbReference>
<dbReference type="GO" id="GO:0003677">
    <property type="term" value="F:DNA binding"/>
    <property type="evidence" value="ECO:0007669"/>
    <property type="project" value="UniProtKB-KW"/>
</dbReference>
<keyword evidence="6" id="KW-1185">Reference proteome</keyword>
<dbReference type="Gene3D" id="3.90.220.20">
    <property type="entry name" value="DNA methylase specificity domains"/>
    <property type="match status" value="6"/>
</dbReference>
<evidence type="ECO:0000313" key="6">
    <source>
        <dbReference type="Proteomes" id="UP000010466"/>
    </source>
</evidence>
<dbReference type="InterPro" id="IPR044946">
    <property type="entry name" value="Restrct_endonuc_typeI_TRD_sf"/>
</dbReference>